<evidence type="ECO:0000313" key="2">
    <source>
        <dbReference type="Proteomes" id="UP000824533"/>
    </source>
</evidence>
<name>A0ACC1DG22_9NEOP</name>
<keyword evidence="2" id="KW-1185">Reference proteome</keyword>
<gene>
    <name evidence="1" type="ORF">K1T71_000889</name>
</gene>
<protein>
    <submittedName>
        <fullName evidence="1">Uncharacterized protein</fullName>
    </submittedName>
</protein>
<sequence length="501" mass="57102">MVPRPMSPYPRAPLIPQFYAGRSIFITGATGFMGKVLVERLLSTCPDIERLYLLMRQKKDVSPEKRLLQLKQSQLFQSHKVRERNFLVSIVFHSAATLKFDEALNIAVDQNVKSVIRLMDICDKLPNMEAFIHVSTAYSNAELNVVEERVYPPPMPLHQVLAVAESVPEELMSSIITKYISPKPNTYTFTKALAENAVVDHGNRGYPVAIFRPTIVVSALKNPFPGWIENLNGPSGIVVAAGKGILHVFSCKKTAVADMLPVDIAIDTLLAVAWETATDRPLEAKVYNCSTYQNSTTWGHFANFLRGNIRAHPLDKPFWYPYGSTVENRYALKALEILTQTLPLHIAEYITRLLGVKNRLSFITVSQRIQAMSDVLSFFSLREWKFKTDNVQKLHLRLTPEDSAIYNLDPHSIDWPEHIRNFVIGVRKYLLNEKDQDIEEAKRHHCKMFYVHYSVMTFVLVLLCRFAVQNPLIRNTVFGILRLLLSLFNAAYSRIMPVKLQ</sequence>
<accession>A0ACC1DG22</accession>
<dbReference type="EMBL" id="CM034388">
    <property type="protein sequence ID" value="KAJ0182913.1"/>
    <property type="molecule type" value="Genomic_DNA"/>
</dbReference>
<evidence type="ECO:0000313" key="1">
    <source>
        <dbReference type="EMBL" id="KAJ0182913.1"/>
    </source>
</evidence>
<proteinExistence type="predicted"/>
<dbReference type="Proteomes" id="UP000824533">
    <property type="component" value="Linkage Group LG02"/>
</dbReference>
<organism evidence="1 2">
    <name type="scientific">Dendrolimus kikuchii</name>
    <dbReference type="NCBI Taxonomy" id="765133"/>
    <lineage>
        <taxon>Eukaryota</taxon>
        <taxon>Metazoa</taxon>
        <taxon>Ecdysozoa</taxon>
        <taxon>Arthropoda</taxon>
        <taxon>Hexapoda</taxon>
        <taxon>Insecta</taxon>
        <taxon>Pterygota</taxon>
        <taxon>Neoptera</taxon>
        <taxon>Endopterygota</taxon>
        <taxon>Lepidoptera</taxon>
        <taxon>Glossata</taxon>
        <taxon>Ditrysia</taxon>
        <taxon>Bombycoidea</taxon>
        <taxon>Lasiocampidae</taxon>
        <taxon>Dendrolimus</taxon>
    </lineage>
</organism>
<comment type="caution">
    <text evidence="1">The sequence shown here is derived from an EMBL/GenBank/DDBJ whole genome shotgun (WGS) entry which is preliminary data.</text>
</comment>
<reference evidence="1 2" key="1">
    <citation type="journal article" date="2021" name="Front. Genet.">
        <title>Chromosome-Level Genome Assembly Reveals Significant Gene Expansion in the Toll and IMD Signaling Pathways of Dendrolimus kikuchii.</title>
        <authorList>
            <person name="Zhou J."/>
            <person name="Wu P."/>
            <person name="Xiong Z."/>
            <person name="Liu N."/>
            <person name="Zhao N."/>
            <person name="Ji M."/>
            <person name="Qiu Y."/>
            <person name="Yang B."/>
        </authorList>
    </citation>
    <scope>NUCLEOTIDE SEQUENCE [LARGE SCALE GENOMIC DNA]</scope>
    <source>
        <strain evidence="1">Ann1</strain>
    </source>
</reference>